<dbReference type="Pfam" id="PF22679">
    <property type="entry name" value="T1R_D3-like"/>
    <property type="match status" value="1"/>
</dbReference>
<evidence type="ECO:0000256" key="6">
    <source>
        <dbReference type="ARBA" id="ARBA00022759"/>
    </source>
</evidence>
<comment type="similarity">
    <text evidence="2 10">Belongs to the HsdR family.</text>
</comment>
<dbReference type="NCBIfam" id="TIGR00348">
    <property type="entry name" value="hsdR"/>
    <property type="match status" value="1"/>
</dbReference>
<proteinExistence type="inferred from homology"/>
<keyword evidence="11" id="KW-0175">Coiled coil</keyword>
<dbReference type="GO" id="GO:0005524">
    <property type="term" value="F:ATP binding"/>
    <property type="evidence" value="ECO:0007669"/>
    <property type="project" value="UniProtKB-KW"/>
</dbReference>
<evidence type="ECO:0000259" key="12">
    <source>
        <dbReference type="PROSITE" id="PS51192"/>
    </source>
</evidence>
<evidence type="ECO:0000313" key="14">
    <source>
        <dbReference type="Proteomes" id="UP000235619"/>
    </source>
</evidence>
<dbReference type="Gene3D" id="3.40.50.300">
    <property type="entry name" value="P-loop containing nucleotide triphosphate hydrolases"/>
    <property type="match status" value="3"/>
</dbReference>
<dbReference type="EC" id="3.1.21.3" evidence="10"/>
<evidence type="ECO:0000256" key="10">
    <source>
        <dbReference type="RuleBase" id="RU364115"/>
    </source>
</evidence>
<dbReference type="InterPro" id="IPR007409">
    <property type="entry name" value="Restrct_endonuc_type1_HsdR_N"/>
</dbReference>
<keyword evidence="4 10" id="KW-0547">Nucleotide-binding</keyword>
<dbReference type="AlphaFoldDB" id="A0A2N7QEV7"/>
<organism evidence="13 14">
    <name type="scientific">Thermodesulfobacterium geofontis</name>
    <dbReference type="NCBI Taxonomy" id="1295609"/>
    <lineage>
        <taxon>Bacteria</taxon>
        <taxon>Pseudomonadati</taxon>
        <taxon>Thermodesulfobacteriota</taxon>
        <taxon>Thermodesulfobacteria</taxon>
        <taxon>Thermodesulfobacteriales</taxon>
        <taxon>Thermodesulfobacteriaceae</taxon>
        <taxon>Thermodesulfobacterium</taxon>
    </lineage>
</organism>
<sequence>VHLTEDYLVEQSAINWFKEIGYEYIQGSELIPEKFERESYRDVILKRRFINAIKKINPWVTARLAEEVYKKVRDLDHPDFVMKGKIFYELLTNGVKLTFKEGKEEKTRTVKLIDFEKPENNEFLISNQFKVEYQFEREQYRKPDIVVVINGLPIAVFELKSFNANETAKDAFMEHKAKIKDIPQLYVYAQFIVASDGLETKYGAVTSDWDRFFIWEGIEDDNEFETIKLTDEGYLYRHKGTGREMTSLEVLIRGLCNKRNLIEYLQDFIFYDKEGERLVKKIAMYHQFYAVKKAIKRSIECAKFGKTPEDRRIGVIWHTQGSGKSLTMYFYAKKALKEKELDNPLLIFVTDRTELDEQLYGIFSKISIAKRAENIEDLKETIKNTFTGIIFTTIQKFGKKKGEEYPLLTERRNIIIIADEAHRSQYRDLARNLRKAIPKASFMGFTATPIELADRDTYLVFGEPISIYTMDKGIRHRVIVPIYYEARLAEIHLTNEFIDEEFEEISEKILEDQEVKEALKAKFARLENLMLAEDRLEKVARDIVEHFKERKLILKGKALVVTISRKVAVKLYQKLKEIDPSLSVVVVISGDKTKDPEEFHPHIRTKYEHEEIRNKFKNPDSELEMAIVVDMWLTGFDVPCLHTMYFDKPMKGHTLMQAIARVNRVFKDKPGGLIVDYIGIADNLKKSLGCYLASEKTQVLTKIEEVLKQLRERYDIINSLLSGINYKNWTKLSSE</sequence>
<keyword evidence="3" id="KW-0540">Nuclease</keyword>
<accession>A0A2N7QEV7</accession>
<evidence type="ECO:0000256" key="5">
    <source>
        <dbReference type="ARBA" id="ARBA00022747"/>
    </source>
</evidence>
<dbReference type="GO" id="GO:0009307">
    <property type="term" value="P:DNA restriction-modification system"/>
    <property type="evidence" value="ECO:0007669"/>
    <property type="project" value="UniProtKB-KW"/>
</dbReference>
<dbReference type="InterPro" id="IPR014001">
    <property type="entry name" value="Helicase_ATP-bd"/>
</dbReference>
<dbReference type="Gene3D" id="3.90.1570.50">
    <property type="match status" value="1"/>
</dbReference>
<dbReference type="Pfam" id="PF18766">
    <property type="entry name" value="SWI2_SNF2"/>
    <property type="match status" value="1"/>
</dbReference>
<evidence type="ECO:0000256" key="1">
    <source>
        <dbReference type="ARBA" id="ARBA00000851"/>
    </source>
</evidence>
<dbReference type="CDD" id="cd18800">
    <property type="entry name" value="SF2_C_EcoR124I-like"/>
    <property type="match status" value="1"/>
</dbReference>
<dbReference type="InterPro" id="IPR040980">
    <property type="entry name" value="SWI2_SNF2"/>
</dbReference>
<comment type="catalytic activity">
    <reaction evidence="1 10">
        <text>Endonucleolytic cleavage of DNA to give random double-stranded fragments with terminal 5'-phosphates, ATP is simultaneously hydrolyzed.</text>
        <dbReference type="EC" id="3.1.21.3"/>
    </reaction>
</comment>
<reference evidence="13 14" key="1">
    <citation type="submission" date="2018-01" db="EMBL/GenBank/DDBJ databases">
        <title>Metagenomic assembled genomes from two thermal pools in the Uzon Caldera, Kamchatka, Russia.</title>
        <authorList>
            <person name="Wilkins L."/>
            <person name="Ettinger C."/>
        </authorList>
    </citation>
    <scope>NUCLEOTIDE SEQUENCE [LARGE SCALE GENOMIC DNA]</scope>
    <source>
        <strain evidence="13">ARK-04</strain>
    </source>
</reference>
<evidence type="ECO:0000256" key="9">
    <source>
        <dbReference type="ARBA" id="ARBA00023125"/>
    </source>
</evidence>
<dbReference type="PANTHER" id="PTHR30195">
    <property type="entry name" value="TYPE I SITE-SPECIFIC DEOXYRIBONUCLEASE PROTEIN SUBUNIT M AND R"/>
    <property type="match status" value="1"/>
</dbReference>
<feature type="non-terminal residue" evidence="13">
    <location>
        <position position="1"/>
    </location>
</feature>
<dbReference type="SMART" id="SM00487">
    <property type="entry name" value="DEXDc"/>
    <property type="match status" value="1"/>
</dbReference>
<dbReference type="InterPro" id="IPR055180">
    <property type="entry name" value="HsdR_RecA-like_helicase_dom_2"/>
</dbReference>
<keyword evidence="7 10" id="KW-0378">Hydrolase</keyword>
<evidence type="ECO:0000256" key="4">
    <source>
        <dbReference type="ARBA" id="ARBA00022741"/>
    </source>
</evidence>
<feature type="non-terminal residue" evidence="13">
    <location>
        <position position="735"/>
    </location>
</feature>
<dbReference type="Proteomes" id="UP000235619">
    <property type="component" value="Unassembled WGS sequence"/>
</dbReference>
<dbReference type="InterPro" id="IPR027417">
    <property type="entry name" value="P-loop_NTPase"/>
</dbReference>
<evidence type="ECO:0000256" key="3">
    <source>
        <dbReference type="ARBA" id="ARBA00022722"/>
    </source>
</evidence>
<dbReference type="GO" id="GO:0009035">
    <property type="term" value="F:type I site-specific deoxyribonuclease activity"/>
    <property type="evidence" value="ECO:0007669"/>
    <property type="project" value="UniProtKB-EC"/>
</dbReference>
<dbReference type="EMBL" id="PNJD01000235">
    <property type="protein sequence ID" value="PMP97141.1"/>
    <property type="molecule type" value="Genomic_DNA"/>
</dbReference>
<evidence type="ECO:0000256" key="8">
    <source>
        <dbReference type="ARBA" id="ARBA00022840"/>
    </source>
</evidence>
<feature type="coiled-coil region" evidence="11">
    <location>
        <begin position="693"/>
        <end position="720"/>
    </location>
</feature>
<evidence type="ECO:0000256" key="7">
    <source>
        <dbReference type="ARBA" id="ARBA00022801"/>
    </source>
</evidence>
<evidence type="ECO:0000256" key="2">
    <source>
        <dbReference type="ARBA" id="ARBA00008598"/>
    </source>
</evidence>
<dbReference type="CDD" id="cd18030">
    <property type="entry name" value="DEXHc_RE_I_HsdR"/>
    <property type="match status" value="1"/>
</dbReference>
<gene>
    <name evidence="13" type="ORF">C0169_03905</name>
</gene>
<dbReference type="PANTHER" id="PTHR30195:SF15">
    <property type="entry name" value="TYPE I RESTRICTION ENZYME HINDI ENDONUCLEASE SUBUNIT"/>
    <property type="match status" value="1"/>
</dbReference>
<dbReference type="Pfam" id="PF04313">
    <property type="entry name" value="HSDR_N"/>
    <property type="match status" value="1"/>
</dbReference>
<feature type="domain" description="Helicase ATP-binding" evidence="12">
    <location>
        <begin position="305"/>
        <end position="467"/>
    </location>
</feature>
<keyword evidence="8 10" id="KW-0067">ATP-binding</keyword>
<keyword evidence="5 10" id="KW-0680">Restriction system</keyword>
<dbReference type="CDD" id="cd22332">
    <property type="entry name" value="HsdR_N"/>
    <property type="match status" value="1"/>
</dbReference>
<keyword evidence="6 13" id="KW-0255">Endonuclease</keyword>
<evidence type="ECO:0000313" key="13">
    <source>
        <dbReference type="EMBL" id="PMP97141.1"/>
    </source>
</evidence>
<protein>
    <recommendedName>
        <fullName evidence="10">Type I restriction enzyme endonuclease subunit</fullName>
        <shortName evidence="10">R protein</shortName>
        <ecNumber evidence="10">3.1.21.3</ecNumber>
    </recommendedName>
</protein>
<keyword evidence="9 10" id="KW-0238">DNA-binding</keyword>
<dbReference type="SUPFAM" id="SSF52540">
    <property type="entry name" value="P-loop containing nucleoside triphosphate hydrolases"/>
    <property type="match status" value="2"/>
</dbReference>
<dbReference type="InterPro" id="IPR004473">
    <property type="entry name" value="Restrct_endonuc_typeI_HsdR"/>
</dbReference>
<dbReference type="PROSITE" id="PS51192">
    <property type="entry name" value="HELICASE_ATP_BIND_1"/>
    <property type="match status" value="1"/>
</dbReference>
<comment type="subunit">
    <text evidence="10">The type I restriction/modification system is composed of three polypeptides R, M and S.</text>
</comment>
<dbReference type="InterPro" id="IPR051268">
    <property type="entry name" value="Type-I_R_enzyme_R_subunit"/>
</dbReference>
<dbReference type="GO" id="GO:0003677">
    <property type="term" value="F:DNA binding"/>
    <property type="evidence" value="ECO:0007669"/>
    <property type="project" value="UniProtKB-KW"/>
</dbReference>
<comment type="caution">
    <text evidence="13">The sequence shown here is derived from an EMBL/GenBank/DDBJ whole genome shotgun (WGS) entry which is preliminary data.</text>
</comment>
<comment type="function">
    <text evidence="10">Subunit R is required for both nuclease and ATPase activities, but not for modification.</text>
</comment>
<evidence type="ECO:0000256" key="11">
    <source>
        <dbReference type="SAM" id="Coils"/>
    </source>
</evidence>
<name>A0A2N7QEV7_9BACT</name>